<sequence length="157" mass="17977">MSNSPRLMQQGSEAETVWWGQVCILVKPNVRRIWPRVKRESMRRVNVLIQSTCLVDAWPCQLRFARQGCLNENQLALVCGKRLDIPYFCAPRLPSRLAGYAYSTESEQRFHAKATTDSTRIRPLNAQRGEHVKRGDARLYVFTPRSPCWSNHSGACA</sequence>
<reference evidence="1 2" key="1">
    <citation type="journal article" date="2011" name="J. Bacteriol.">
        <title>Complete genome sequence of Burkholderia rhizoxinica, an endosymbiont of Rhizopus microsporus.</title>
        <authorList>
            <person name="Lackner G."/>
            <person name="Moebius N."/>
            <person name="Partida-Martinez L."/>
            <person name="Hertweck C."/>
        </authorList>
    </citation>
    <scope>NUCLEOTIDE SEQUENCE [LARGE SCALE GENOMIC DNA]</scope>
    <source>
        <strain evidence="2">DSM 19002 / CIP 109453 / HKI 454</strain>
        <plasmid evidence="1 2">pBRH01</plasmid>
    </source>
</reference>
<protein>
    <submittedName>
        <fullName evidence="1">Uncharacterized protein</fullName>
    </submittedName>
</protein>
<evidence type="ECO:0000313" key="2">
    <source>
        <dbReference type="Proteomes" id="UP000007437"/>
    </source>
</evidence>
<name>E5AUY8_MYCRK</name>
<gene>
    <name evidence="1" type="ordered locus">RBRH_00212</name>
</gene>
<dbReference type="EMBL" id="FR687360">
    <property type="protein sequence ID" value="CBW76912.1"/>
    <property type="molecule type" value="Genomic_DNA"/>
</dbReference>
<evidence type="ECO:0000313" key="1">
    <source>
        <dbReference type="EMBL" id="CBW76912.1"/>
    </source>
</evidence>
<organism evidence="1 2">
    <name type="scientific">Mycetohabitans rhizoxinica (strain DSM 19002 / CIP 109453 / HKI 454)</name>
    <name type="common">Paraburkholderia rhizoxinica</name>
    <dbReference type="NCBI Taxonomy" id="882378"/>
    <lineage>
        <taxon>Bacteria</taxon>
        <taxon>Pseudomonadati</taxon>
        <taxon>Pseudomonadota</taxon>
        <taxon>Betaproteobacteria</taxon>
        <taxon>Burkholderiales</taxon>
        <taxon>Burkholderiaceae</taxon>
        <taxon>Mycetohabitans</taxon>
    </lineage>
</organism>
<dbReference type="AlphaFoldDB" id="E5AUY8"/>
<dbReference type="Proteomes" id="UP000007437">
    <property type="component" value="Plasmid pBRH01"/>
</dbReference>
<geneLocation type="plasmid" evidence="1 2">
    <name>pBRH01</name>
</geneLocation>
<accession>E5AUY8</accession>
<dbReference type="HOGENOM" id="CLU_1674634_0_0_4"/>
<dbReference type="KEGG" id="brh:RBRH_00212"/>
<proteinExistence type="predicted"/>
<keyword evidence="1" id="KW-0614">Plasmid</keyword>